<dbReference type="Proteomes" id="UP000031532">
    <property type="component" value="Unassembled WGS sequence"/>
</dbReference>
<proteinExistence type="predicted"/>
<dbReference type="OrthoDB" id="467381at2"/>
<reference evidence="1 2" key="1">
    <citation type="journal article" date="2015" name="Genome Announc.">
        <title>Draft Genome Sequence of the Terrestrial Cyanobacterium Scytonema millei VB511283, Isolated from Eastern India.</title>
        <authorList>
            <person name="Sen D."/>
            <person name="Chandrababunaidu M.M."/>
            <person name="Singh D."/>
            <person name="Sanghi N."/>
            <person name="Ghorai A."/>
            <person name="Mishra G.P."/>
            <person name="Madduluri M."/>
            <person name="Adhikary S.P."/>
            <person name="Tripathy S."/>
        </authorList>
    </citation>
    <scope>NUCLEOTIDE SEQUENCE [LARGE SCALE GENOMIC DNA]</scope>
    <source>
        <strain evidence="1 2">VB511283</strain>
    </source>
</reference>
<organism evidence="1 2">
    <name type="scientific">Scytonema millei VB511283</name>
    <dbReference type="NCBI Taxonomy" id="1245923"/>
    <lineage>
        <taxon>Bacteria</taxon>
        <taxon>Bacillati</taxon>
        <taxon>Cyanobacteriota</taxon>
        <taxon>Cyanophyceae</taxon>
        <taxon>Nostocales</taxon>
        <taxon>Scytonemataceae</taxon>
        <taxon>Scytonema</taxon>
    </lineage>
</organism>
<evidence type="ECO:0000313" key="2">
    <source>
        <dbReference type="Proteomes" id="UP000031532"/>
    </source>
</evidence>
<gene>
    <name evidence="1" type="ORF">QH73_0022470</name>
</gene>
<dbReference type="EMBL" id="JTJC03000008">
    <property type="protein sequence ID" value="NHC37368.1"/>
    <property type="molecule type" value="Genomic_DNA"/>
</dbReference>
<keyword evidence="2" id="KW-1185">Reference proteome</keyword>
<sequence>MFKKPNRKSVSSHLSKGDRSVRSWSAKGAFALAAIAIAMPTGYLNAGEVTRSTNKENVIAQVNNQRTPQERRNVTSEELADKFKAMVGKRVTVRGRFLEKIGNNTFTIADEEFLGVEPILIVNLSGNPLDIPSNGIEVQATGVVRSFSLAEIAKRYNQQFDRATYAQYENDPVIIARSVAPAPEPEEITGNPTPYYNRRLAVPGNVERVYSPNAFVLENNLLVLNPYPKQAARQRVTQGEKVVATGVLDRLVIADIEREYGFTLDAGIRKQLEVDYADRPVLIIDNVYPSAVEQ</sequence>
<comment type="caution">
    <text evidence="1">The sequence shown here is derived from an EMBL/GenBank/DDBJ whole genome shotgun (WGS) entry which is preliminary data.</text>
</comment>
<dbReference type="RefSeq" id="WP_132867480.1">
    <property type="nucleotide sequence ID" value="NZ_JTJC03000008.1"/>
</dbReference>
<protein>
    <submittedName>
        <fullName evidence="1">Uncharacterized protein</fullName>
    </submittedName>
</protein>
<evidence type="ECO:0000313" key="1">
    <source>
        <dbReference type="EMBL" id="NHC37368.1"/>
    </source>
</evidence>
<accession>A0A9X5E9P6</accession>
<name>A0A9X5E9P6_9CYAN</name>
<dbReference type="AlphaFoldDB" id="A0A9X5E9P6"/>